<organism evidence="2 3">
    <name type="scientific">Rhamnella rubrinervis</name>
    <dbReference type="NCBI Taxonomy" id="2594499"/>
    <lineage>
        <taxon>Eukaryota</taxon>
        <taxon>Viridiplantae</taxon>
        <taxon>Streptophyta</taxon>
        <taxon>Embryophyta</taxon>
        <taxon>Tracheophyta</taxon>
        <taxon>Spermatophyta</taxon>
        <taxon>Magnoliopsida</taxon>
        <taxon>eudicotyledons</taxon>
        <taxon>Gunneridae</taxon>
        <taxon>Pentapetalae</taxon>
        <taxon>rosids</taxon>
        <taxon>fabids</taxon>
        <taxon>Rosales</taxon>
        <taxon>Rhamnaceae</taxon>
        <taxon>rhamnoid group</taxon>
        <taxon>Rhamneae</taxon>
        <taxon>Rhamnella</taxon>
    </lineage>
</organism>
<dbReference type="AlphaFoldDB" id="A0A8K0HND5"/>
<protein>
    <submittedName>
        <fullName evidence="2">Uncharacterized protein</fullName>
    </submittedName>
</protein>
<accession>A0A8K0HND5</accession>
<gene>
    <name evidence="2" type="ORF">FNV43_RR00753</name>
</gene>
<evidence type="ECO:0000313" key="3">
    <source>
        <dbReference type="Proteomes" id="UP000796880"/>
    </source>
</evidence>
<comment type="caution">
    <text evidence="2">The sequence shown here is derived from an EMBL/GenBank/DDBJ whole genome shotgun (WGS) entry which is preliminary data.</text>
</comment>
<feature type="region of interest" description="Disordered" evidence="1">
    <location>
        <begin position="207"/>
        <end position="245"/>
    </location>
</feature>
<proteinExistence type="predicted"/>
<dbReference type="OrthoDB" id="1166716at2759"/>
<reference evidence="2" key="1">
    <citation type="submission" date="2020-03" db="EMBL/GenBank/DDBJ databases">
        <title>A high-quality chromosome-level genome assembly of a woody plant with both climbing and erect habits, Rhamnella rubrinervis.</title>
        <authorList>
            <person name="Lu Z."/>
            <person name="Yang Y."/>
            <person name="Zhu X."/>
            <person name="Sun Y."/>
        </authorList>
    </citation>
    <scope>NUCLEOTIDE SEQUENCE</scope>
    <source>
        <strain evidence="2">BYM</strain>
        <tissue evidence="2">Leaf</tissue>
    </source>
</reference>
<dbReference type="EMBL" id="VOIH02000001">
    <property type="protein sequence ID" value="KAF3456106.1"/>
    <property type="molecule type" value="Genomic_DNA"/>
</dbReference>
<sequence>MGGLKVEIADGIRMFKPQSLKDATSLAKMRDDQITRQQSYVRLLPAPTQVPLALPPTTRADFIVPTTPIRRLSWEQMQRKRKQGLCFYCNEYFTPGYRCRKSQLLLLEGHNDESDTFVEESLVQWKYLIVEESTRNKKNTNLMNQFSNVDLEDKHPFGQRSIDKPRHTPKAKSQIFCVTTRWIVDLYGSLITAYLTSVFYYRYASAPPSSTSAPPPHFKNPSRARTSSSGGGGGLGSQAPSKSAI</sequence>
<evidence type="ECO:0000313" key="2">
    <source>
        <dbReference type="EMBL" id="KAF3456106.1"/>
    </source>
</evidence>
<name>A0A8K0HND5_9ROSA</name>
<keyword evidence="3" id="KW-1185">Reference proteome</keyword>
<evidence type="ECO:0000256" key="1">
    <source>
        <dbReference type="SAM" id="MobiDB-lite"/>
    </source>
</evidence>
<dbReference type="Proteomes" id="UP000796880">
    <property type="component" value="Unassembled WGS sequence"/>
</dbReference>